<dbReference type="Proteomes" id="UP001152759">
    <property type="component" value="Chromosome 4"/>
</dbReference>
<dbReference type="Gene3D" id="3.40.50.150">
    <property type="entry name" value="Vaccinia Virus protein VP39"/>
    <property type="match status" value="1"/>
</dbReference>
<dbReference type="GO" id="GO:0032259">
    <property type="term" value="P:methylation"/>
    <property type="evidence" value="ECO:0007669"/>
    <property type="project" value="UniProtKB-KW"/>
</dbReference>
<dbReference type="Gene3D" id="3.30.40.10">
    <property type="entry name" value="Zinc/RING finger domain, C3HC4 (zinc finger)"/>
    <property type="match status" value="1"/>
</dbReference>
<dbReference type="PROSITE" id="PS51679">
    <property type="entry name" value="SAM_MT_C5"/>
    <property type="match status" value="1"/>
</dbReference>
<dbReference type="GO" id="GO:0003886">
    <property type="term" value="F:DNA (cytosine-5-)-methyltransferase activity"/>
    <property type="evidence" value="ECO:0007669"/>
    <property type="project" value="UniProtKB-EC"/>
</dbReference>
<evidence type="ECO:0000313" key="16">
    <source>
        <dbReference type="EMBL" id="CAH0389569.1"/>
    </source>
</evidence>
<evidence type="ECO:0000256" key="7">
    <source>
        <dbReference type="ARBA" id="ARBA00022723"/>
    </source>
</evidence>
<gene>
    <name evidence="16" type="ORF">BEMITA_LOCUS8383</name>
</gene>
<evidence type="ECO:0000256" key="6">
    <source>
        <dbReference type="ARBA" id="ARBA00022691"/>
    </source>
</evidence>
<dbReference type="SUPFAM" id="SSF53335">
    <property type="entry name" value="S-adenosyl-L-methionine-dependent methyltransferases"/>
    <property type="match status" value="1"/>
</dbReference>
<evidence type="ECO:0000256" key="1">
    <source>
        <dbReference type="ARBA" id="ARBA00004123"/>
    </source>
</evidence>
<dbReference type="InterPro" id="IPR049554">
    <property type="entry name" value="DNMT3_ADD_PHD"/>
</dbReference>
<dbReference type="InterPro" id="IPR029063">
    <property type="entry name" value="SAM-dependent_MTases_sf"/>
</dbReference>
<keyword evidence="3" id="KW-0678">Repressor</keyword>
<keyword evidence="17" id="KW-1185">Reference proteome</keyword>
<dbReference type="InterPro" id="IPR025766">
    <property type="entry name" value="ADD"/>
</dbReference>
<comment type="subcellular location">
    <subcellularLocation>
        <location evidence="1">Nucleus</location>
    </subcellularLocation>
</comment>
<keyword evidence="10" id="KW-0539">Nucleus</keyword>
<evidence type="ECO:0000256" key="2">
    <source>
        <dbReference type="ARBA" id="ARBA00011975"/>
    </source>
</evidence>
<dbReference type="PANTHER" id="PTHR23068:SF25">
    <property type="entry name" value="DNA (CYTOSINE-5)-METHYLTRANSFERASE DRM2"/>
    <property type="match status" value="1"/>
</dbReference>
<dbReference type="SMART" id="SM00293">
    <property type="entry name" value="PWWP"/>
    <property type="match status" value="1"/>
</dbReference>
<dbReference type="Pfam" id="PF00855">
    <property type="entry name" value="PWWP"/>
    <property type="match status" value="1"/>
</dbReference>
<evidence type="ECO:0000256" key="12">
    <source>
        <dbReference type="SAM" id="MobiDB-lite"/>
    </source>
</evidence>
<keyword evidence="8" id="KW-0863">Zinc-finger</keyword>
<feature type="domain" description="PWWP" evidence="13">
    <location>
        <begin position="84"/>
        <end position="142"/>
    </location>
</feature>
<proteinExistence type="inferred from homology"/>
<keyword evidence="9" id="KW-0862">Zinc</keyword>
<dbReference type="PROSITE" id="PS51379">
    <property type="entry name" value="4FE4S_FER_2"/>
    <property type="match status" value="1"/>
</dbReference>
<evidence type="ECO:0000259" key="15">
    <source>
        <dbReference type="PROSITE" id="PS51533"/>
    </source>
</evidence>
<keyword evidence="6 11" id="KW-0949">S-adenosyl-L-methionine</keyword>
<feature type="active site" evidence="11">
    <location>
        <position position="500"/>
    </location>
</feature>
<sequence length="712" mass="80172">MKKNLTVVLKRAKINLVPCLTAIGRASGTPCSGKMKNEPSDVAKVPSTNHEFSGKPCTTMGRKARTITTSSNPKALKWGSNVPLGLLVWGKVSSSPWWPGIVVNHEDCGVNPPAVSSVWVFWFGDYRVSEVPLSRLQPFAESFVKFFDKNNKGVRLKNGVLEAIKIHAARSGETDSELWNFSDAVSWISSIPLHMLKSKHISSSDSFDDDLPEFVNSKILKIKLTNLELTRAENKRKSEESDDDDEICKFNKKLKASQDKVDASREVAFKSSVIEKVKGKKLKLENICLCCVREKSNLNHEHPFFEGRVCDQCFEEIKDTAFVIGDDNVYYHCVVCAQRGEVLICDNPSCKKVYCNTCIEVLCPKKARERIAEMNPWLCFLCSGYDKQLNGFLKKRENFSAHVAKMYIEHPKPEIIPKFERHPLRVLSLFDGIGTGLCVLKKLKLKVEVYYASEIEDDAINVTTMNHGSDVIHLGKVEDLTNAELAKLGPIDLLIGGSPCNELSGVNHARKGIYDATGTGVLFFDFFRILQFLKTNNDGRHLFWLFENVTSMPKDYRKVITRFFECDPIVVDAKYFSAQNRSRFFWGNIPSLRKAQESAMDIENCPELNSVLTKNCSRKAVVKKVCTITTNPNSLRQGKEASMPVLMNGKGDTLWATEMEELFGFPRHYTDAGNLQPSRRLRLLGKSWSIPVLCHILKPLTMLYPSTEAEIA</sequence>
<dbReference type="Gene3D" id="2.30.30.140">
    <property type="match status" value="1"/>
</dbReference>
<feature type="domain" description="4Fe-4S ferredoxin-type" evidence="14">
    <location>
        <begin position="340"/>
        <end position="373"/>
    </location>
</feature>
<dbReference type="AlphaFoldDB" id="A0A9P0AFQ1"/>
<dbReference type="InterPro" id="IPR001525">
    <property type="entry name" value="C5_MeTfrase"/>
</dbReference>
<comment type="similarity">
    <text evidence="11">Belongs to the class I-like SAM-binding methyltransferase superfamily. C5-methyltransferase family.</text>
</comment>
<dbReference type="Pfam" id="PF00145">
    <property type="entry name" value="DNA_methylase"/>
    <property type="match status" value="1"/>
</dbReference>
<evidence type="ECO:0000256" key="10">
    <source>
        <dbReference type="ARBA" id="ARBA00023242"/>
    </source>
</evidence>
<dbReference type="EC" id="2.1.1.37" evidence="2"/>
<evidence type="ECO:0000259" key="13">
    <source>
        <dbReference type="PROSITE" id="PS50812"/>
    </source>
</evidence>
<evidence type="ECO:0000256" key="11">
    <source>
        <dbReference type="PROSITE-ProRule" id="PRU01016"/>
    </source>
</evidence>
<keyword evidence="5 11" id="KW-0808">Transferase</keyword>
<dbReference type="InterPro" id="IPR017896">
    <property type="entry name" value="4Fe4S_Fe-S-bd"/>
</dbReference>
<name>A0A9P0AFQ1_BEMTA</name>
<keyword evidence="7" id="KW-0479">Metal-binding</keyword>
<evidence type="ECO:0000256" key="3">
    <source>
        <dbReference type="ARBA" id="ARBA00022491"/>
    </source>
</evidence>
<keyword evidence="4 11" id="KW-0489">Methyltransferase</keyword>
<evidence type="ECO:0000256" key="8">
    <source>
        <dbReference type="ARBA" id="ARBA00022771"/>
    </source>
</evidence>
<reference evidence="16" key="1">
    <citation type="submission" date="2021-12" db="EMBL/GenBank/DDBJ databases">
        <authorList>
            <person name="King R."/>
        </authorList>
    </citation>
    <scope>NUCLEOTIDE SEQUENCE</scope>
</reference>
<dbReference type="EMBL" id="OU963865">
    <property type="protein sequence ID" value="CAH0389569.1"/>
    <property type="molecule type" value="Genomic_DNA"/>
</dbReference>
<dbReference type="InterPro" id="IPR000313">
    <property type="entry name" value="PWWP_dom"/>
</dbReference>
<evidence type="ECO:0000256" key="5">
    <source>
        <dbReference type="ARBA" id="ARBA00022679"/>
    </source>
</evidence>
<accession>A0A9P0AFQ1</accession>
<dbReference type="Pfam" id="PF21255">
    <property type="entry name" value="DNMT3_ADD_GATA1-like"/>
    <property type="match status" value="1"/>
</dbReference>
<dbReference type="GO" id="GO:0005634">
    <property type="term" value="C:nucleus"/>
    <property type="evidence" value="ECO:0007669"/>
    <property type="project" value="UniProtKB-SubCell"/>
</dbReference>
<protein>
    <recommendedName>
        <fullName evidence="2">DNA (cytosine-5-)-methyltransferase</fullName>
        <ecNumber evidence="2">2.1.1.37</ecNumber>
    </recommendedName>
</protein>
<dbReference type="SUPFAM" id="SSF63748">
    <property type="entry name" value="Tudor/PWWP/MBT"/>
    <property type="match status" value="1"/>
</dbReference>
<feature type="region of interest" description="Disordered" evidence="12">
    <location>
        <begin position="30"/>
        <end position="49"/>
    </location>
</feature>
<dbReference type="InterPro" id="IPR050390">
    <property type="entry name" value="C5-Methyltransferase"/>
</dbReference>
<dbReference type="PROSITE" id="PS51533">
    <property type="entry name" value="ADD"/>
    <property type="match status" value="1"/>
</dbReference>
<dbReference type="PANTHER" id="PTHR23068">
    <property type="entry name" value="DNA CYTOSINE-5- -METHYLTRANSFERASE 3-RELATED"/>
    <property type="match status" value="1"/>
</dbReference>
<dbReference type="InterPro" id="IPR018117">
    <property type="entry name" value="C5_DNA_meth_AS"/>
</dbReference>
<dbReference type="Pfam" id="PF17980">
    <property type="entry name" value="ADD_DNMT3"/>
    <property type="match status" value="1"/>
</dbReference>
<evidence type="ECO:0000313" key="17">
    <source>
        <dbReference type="Proteomes" id="UP001152759"/>
    </source>
</evidence>
<dbReference type="PROSITE" id="PS00094">
    <property type="entry name" value="C5_MTASE_1"/>
    <property type="match status" value="1"/>
</dbReference>
<evidence type="ECO:0000259" key="14">
    <source>
        <dbReference type="PROSITE" id="PS51379"/>
    </source>
</evidence>
<dbReference type="InterPro" id="IPR040552">
    <property type="entry name" value="DNMT3_ADD_GATA1-like"/>
</dbReference>
<dbReference type="GO" id="GO:0008270">
    <property type="term" value="F:zinc ion binding"/>
    <property type="evidence" value="ECO:0007669"/>
    <property type="project" value="UniProtKB-KW"/>
</dbReference>
<dbReference type="PROSITE" id="PS50812">
    <property type="entry name" value="PWWP"/>
    <property type="match status" value="1"/>
</dbReference>
<evidence type="ECO:0000256" key="4">
    <source>
        <dbReference type="ARBA" id="ARBA00022603"/>
    </source>
</evidence>
<evidence type="ECO:0000256" key="9">
    <source>
        <dbReference type="ARBA" id="ARBA00022833"/>
    </source>
</evidence>
<feature type="domain" description="PHD-type" evidence="15">
    <location>
        <begin position="276"/>
        <end position="412"/>
    </location>
</feature>
<dbReference type="InterPro" id="IPR013083">
    <property type="entry name" value="Znf_RING/FYVE/PHD"/>
</dbReference>
<dbReference type="CDD" id="cd05835">
    <property type="entry name" value="PWWP_DNMT3"/>
    <property type="match status" value="1"/>
</dbReference>
<dbReference type="CDD" id="cd11725">
    <property type="entry name" value="ADDz_Dnmt3"/>
    <property type="match status" value="1"/>
</dbReference>
<organism evidence="16 17">
    <name type="scientific">Bemisia tabaci</name>
    <name type="common">Sweetpotato whitefly</name>
    <name type="synonym">Aleurodes tabaci</name>
    <dbReference type="NCBI Taxonomy" id="7038"/>
    <lineage>
        <taxon>Eukaryota</taxon>
        <taxon>Metazoa</taxon>
        <taxon>Ecdysozoa</taxon>
        <taxon>Arthropoda</taxon>
        <taxon>Hexapoda</taxon>
        <taxon>Insecta</taxon>
        <taxon>Pterygota</taxon>
        <taxon>Neoptera</taxon>
        <taxon>Paraneoptera</taxon>
        <taxon>Hemiptera</taxon>
        <taxon>Sternorrhyncha</taxon>
        <taxon>Aleyrodoidea</taxon>
        <taxon>Aleyrodidae</taxon>
        <taxon>Aleyrodinae</taxon>
        <taxon>Bemisia</taxon>
    </lineage>
</organism>